<dbReference type="Proteomes" id="UP000260812">
    <property type="component" value="Unassembled WGS sequence"/>
</dbReference>
<dbReference type="PROSITE" id="PS51904">
    <property type="entry name" value="GLYCOSYL_HYDROL_F25_2"/>
    <property type="match status" value="1"/>
</dbReference>
<organism evidence="5 6">
    <name type="scientific">Eisenbergiella massiliensis</name>
    <dbReference type="NCBI Taxonomy" id="1720294"/>
    <lineage>
        <taxon>Bacteria</taxon>
        <taxon>Bacillati</taxon>
        <taxon>Bacillota</taxon>
        <taxon>Clostridia</taxon>
        <taxon>Lachnospirales</taxon>
        <taxon>Lachnospiraceae</taxon>
        <taxon>Eisenbergiella</taxon>
    </lineage>
</organism>
<comment type="caution">
    <text evidence="5">The sequence shown here is derived from an EMBL/GenBank/DDBJ whole genome shotgun (WGS) entry which is preliminary data.</text>
</comment>
<dbReference type="Pfam" id="PF01183">
    <property type="entry name" value="Glyco_hydro_25"/>
    <property type="match status" value="1"/>
</dbReference>
<keyword evidence="5" id="KW-0378">Hydrolase</keyword>
<dbReference type="InterPro" id="IPR002053">
    <property type="entry name" value="Glyco_hydro_25"/>
</dbReference>
<keyword evidence="3" id="KW-1133">Transmembrane helix</keyword>
<dbReference type="EMBL" id="QVLV01000020">
    <property type="protein sequence ID" value="RGE56815.1"/>
    <property type="molecule type" value="Genomic_DNA"/>
</dbReference>
<accession>A0A3E3HYK7</accession>
<evidence type="ECO:0000313" key="5">
    <source>
        <dbReference type="EMBL" id="RGE56815.1"/>
    </source>
</evidence>
<dbReference type="GO" id="GO:0009253">
    <property type="term" value="P:peptidoglycan catabolic process"/>
    <property type="evidence" value="ECO:0007669"/>
    <property type="project" value="InterPro"/>
</dbReference>
<evidence type="ECO:0000256" key="3">
    <source>
        <dbReference type="SAM" id="Phobius"/>
    </source>
</evidence>
<dbReference type="InterPro" id="IPR017853">
    <property type="entry name" value="GH"/>
</dbReference>
<keyword evidence="6" id="KW-1185">Reference proteome</keyword>
<dbReference type="GO" id="GO:0016052">
    <property type="term" value="P:carbohydrate catabolic process"/>
    <property type="evidence" value="ECO:0007669"/>
    <property type="project" value="TreeGrafter"/>
</dbReference>
<name>A0A3E3HYK7_9FIRM</name>
<evidence type="ECO:0000256" key="1">
    <source>
        <dbReference type="ARBA" id="ARBA00010646"/>
    </source>
</evidence>
<dbReference type="GO" id="GO:0003796">
    <property type="term" value="F:lysozyme activity"/>
    <property type="evidence" value="ECO:0007669"/>
    <property type="project" value="InterPro"/>
</dbReference>
<protein>
    <submittedName>
        <fullName evidence="5">Glycoside hydrolase family 25</fullName>
    </submittedName>
</protein>
<dbReference type="AlphaFoldDB" id="A0A3E3HYK7"/>
<dbReference type="Gene3D" id="2.30.30.40">
    <property type="entry name" value="SH3 Domains"/>
    <property type="match status" value="3"/>
</dbReference>
<feature type="compositionally biased region" description="Low complexity" evidence="2">
    <location>
        <begin position="105"/>
        <end position="116"/>
    </location>
</feature>
<evidence type="ECO:0000313" key="6">
    <source>
        <dbReference type="Proteomes" id="UP000260812"/>
    </source>
</evidence>
<proteinExistence type="inferred from homology"/>
<dbReference type="Gene3D" id="3.20.20.80">
    <property type="entry name" value="Glycosidases"/>
    <property type="match status" value="1"/>
</dbReference>
<reference evidence="5" key="1">
    <citation type="submission" date="2018-08" db="EMBL/GenBank/DDBJ databases">
        <title>A genome reference for cultivated species of the human gut microbiota.</title>
        <authorList>
            <person name="Zou Y."/>
            <person name="Xue W."/>
            <person name="Luo G."/>
        </authorList>
    </citation>
    <scope>NUCLEOTIDE SEQUENCE [LARGE SCALE GENOMIC DNA]</scope>
    <source>
        <strain evidence="5">TF05-5AC</strain>
    </source>
</reference>
<dbReference type="Pfam" id="PF08239">
    <property type="entry name" value="SH3_3"/>
    <property type="match status" value="1"/>
</dbReference>
<keyword evidence="3" id="KW-0812">Transmembrane</keyword>
<sequence length="633" mass="67961">MDMSDRKYKRRRGKRRTKDTLLMVLPVILAVLAVAAAVFLILKFTTGGKKQETGTFTENVTDGEREPESTAPAESIPESGPDGTEEMQETVQETASGQAEDMGREPAAQPAVAAEVGSMEDKEDPQKSSNASGQGNGAAVSINTDTMSAAAGETAEATLGVDVSKYQGGNINWTKVKEAGIDFVMVRVGYRTKATGIIYEDPTARYNMQEAQKNGIKVGAYFFSSAITEQEAREEASWVVNFIAKYKITYPVAYNCEDFSSPDSRQYGLDKSVRTGIAAAFLDTVQASGYTPMFYASRNEMEGSKEWDMNALGNKYKIWVSQYPEKPFPETPASAYSGTHAMWQYTSQGQVAGISKKVDVNVAYFGYSREAEAKDPTPAQEVGANPEVGINFTEVNETVTAKIETNLRTAPTTAEGSQVVARLVNGQTATRTGVGSNGWSRLEYNGQKVYAVSSFLTVDLGYQAPSEAQAPVQTGPAYEPVNETVTAKDTTNLRTAPGTDNPDTIAATIHYGDTVTRVGIGSNGWSQISYNGQILYAVSSYLTTDLNYKSNSTPTPENPEAGITFTPVNDVVTAKSETNLRSVPSTDSPDTIVGVLHNGEAAARTGIGSNGWSRLTVGGQTVYAVTNYLTAAQ</sequence>
<gene>
    <name evidence="5" type="ORF">DXC51_21875</name>
</gene>
<keyword evidence="3" id="KW-0472">Membrane</keyword>
<dbReference type="PANTHER" id="PTHR34135">
    <property type="entry name" value="LYSOZYME"/>
    <property type="match status" value="1"/>
</dbReference>
<dbReference type="CDD" id="cd06414">
    <property type="entry name" value="GH25_LytC-like"/>
    <property type="match status" value="1"/>
</dbReference>
<dbReference type="PANTHER" id="PTHR34135:SF2">
    <property type="entry name" value="LYSOZYME"/>
    <property type="match status" value="1"/>
</dbReference>
<feature type="transmembrane region" description="Helical" evidence="3">
    <location>
        <begin position="21"/>
        <end position="42"/>
    </location>
</feature>
<evidence type="ECO:0000259" key="4">
    <source>
        <dbReference type="PROSITE" id="PS51781"/>
    </source>
</evidence>
<dbReference type="GO" id="GO:0016998">
    <property type="term" value="P:cell wall macromolecule catabolic process"/>
    <property type="evidence" value="ECO:0007669"/>
    <property type="project" value="InterPro"/>
</dbReference>
<dbReference type="InterPro" id="IPR003646">
    <property type="entry name" value="SH3-like_bac-type"/>
</dbReference>
<evidence type="ECO:0000256" key="2">
    <source>
        <dbReference type="SAM" id="MobiDB-lite"/>
    </source>
</evidence>
<comment type="similarity">
    <text evidence="1">Belongs to the glycosyl hydrolase 25 family.</text>
</comment>
<dbReference type="SUPFAM" id="SSF51445">
    <property type="entry name" value="(Trans)glycosidases"/>
    <property type="match status" value="1"/>
</dbReference>
<feature type="domain" description="SH3b" evidence="4">
    <location>
        <begin position="480"/>
        <end position="546"/>
    </location>
</feature>
<feature type="region of interest" description="Disordered" evidence="2">
    <location>
        <begin position="51"/>
        <end position="140"/>
    </location>
</feature>
<dbReference type="SMART" id="SM00287">
    <property type="entry name" value="SH3b"/>
    <property type="match status" value="3"/>
</dbReference>
<feature type="domain" description="SH3b" evidence="4">
    <location>
        <begin position="394"/>
        <end position="460"/>
    </location>
</feature>
<dbReference type="PROSITE" id="PS51781">
    <property type="entry name" value="SH3B"/>
    <property type="match status" value="2"/>
</dbReference>